<evidence type="ECO:0000313" key="3">
    <source>
        <dbReference type="EMBL" id="OUE27673.1"/>
    </source>
</evidence>
<dbReference type="Proteomes" id="UP000195101">
    <property type="component" value="Unassembled WGS sequence"/>
</dbReference>
<evidence type="ECO:0000256" key="1">
    <source>
        <dbReference type="SAM" id="MobiDB-lite"/>
    </source>
</evidence>
<gene>
    <name evidence="3" type="ORF">BFL37_01965</name>
</gene>
<evidence type="ECO:0000256" key="2">
    <source>
        <dbReference type="SAM" id="Phobius"/>
    </source>
</evidence>
<keyword evidence="2" id="KW-0472">Membrane</keyword>
<dbReference type="OrthoDB" id="5023964at2"/>
<keyword evidence="4" id="KW-1185">Reference proteome</keyword>
<feature type="transmembrane region" description="Helical" evidence="2">
    <location>
        <begin position="53"/>
        <end position="70"/>
    </location>
</feature>
<reference evidence="3 4" key="1">
    <citation type="submission" date="2016-08" db="EMBL/GenBank/DDBJ databases">
        <title>Genome sequence of Clavibacter michiganensis spp strain CFBP8019.</title>
        <authorList>
            <person name="Thapa S.P."/>
            <person name="Coaker G."/>
            <person name="Jacques M.-A."/>
        </authorList>
    </citation>
    <scope>NUCLEOTIDE SEQUENCE [LARGE SCALE GENOMIC DNA]</scope>
    <source>
        <strain evidence="3">CFBP8019</strain>
    </source>
</reference>
<proteinExistence type="predicted"/>
<comment type="caution">
    <text evidence="3">The sequence shown here is derived from an EMBL/GenBank/DDBJ whole genome shotgun (WGS) entry which is preliminary data.</text>
</comment>
<evidence type="ECO:0008006" key="5">
    <source>
        <dbReference type="Google" id="ProtNLM"/>
    </source>
</evidence>
<dbReference type="EMBL" id="MDJZ01000004">
    <property type="protein sequence ID" value="OUE27673.1"/>
    <property type="molecule type" value="Genomic_DNA"/>
</dbReference>
<keyword evidence="2" id="KW-1133">Transmembrane helix</keyword>
<feature type="region of interest" description="Disordered" evidence="1">
    <location>
        <begin position="82"/>
        <end position="105"/>
    </location>
</feature>
<sequence length="105" mass="10661">MTVLLDDHAWIAWLALIVAAVLVEMRRLDLVGLCIGSAALAGLVSGLVGSPWWLQALVGVAAAAVLLPAARPALLRALPVDAPPGDDALRAAGSPAAPDDDVRPA</sequence>
<keyword evidence="2" id="KW-0812">Transmembrane</keyword>
<feature type="transmembrane region" description="Helical" evidence="2">
    <location>
        <begin position="30"/>
        <end position="47"/>
    </location>
</feature>
<dbReference type="RefSeq" id="WP_086513496.1">
    <property type="nucleotide sequence ID" value="NZ_MDJZ01000004.1"/>
</dbReference>
<evidence type="ECO:0000313" key="4">
    <source>
        <dbReference type="Proteomes" id="UP000195101"/>
    </source>
</evidence>
<protein>
    <recommendedName>
        <fullName evidence="5">NfeD family protein</fullName>
    </recommendedName>
</protein>
<name>A0A251YU63_9MICO</name>
<organism evidence="3 4">
    <name type="scientific">Clavibacter michiganensis</name>
    <dbReference type="NCBI Taxonomy" id="28447"/>
    <lineage>
        <taxon>Bacteria</taxon>
        <taxon>Bacillati</taxon>
        <taxon>Actinomycetota</taxon>
        <taxon>Actinomycetes</taxon>
        <taxon>Micrococcales</taxon>
        <taxon>Microbacteriaceae</taxon>
        <taxon>Clavibacter</taxon>
    </lineage>
</organism>
<feature type="transmembrane region" description="Helical" evidence="2">
    <location>
        <begin position="6"/>
        <end position="23"/>
    </location>
</feature>
<accession>A0A251YU63</accession>
<dbReference type="AlphaFoldDB" id="A0A251YU63"/>